<feature type="signal peptide" evidence="1">
    <location>
        <begin position="1"/>
        <end position="20"/>
    </location>
</feature>
<sequence>MRPFNNILLILIGLSQLAFAQQKDSVDAKAFIPTGIRAGWDLVSPARAELSNTFKGFEASVDIDLYRYYPTIEIGNAGRNYLSENGSSYENDGNYWRVGIDVNFMKKDPEKNMFFLGARYARSSYSEEARIVTTDPLWGDYDQVLQNNNLTASWMELTTGMRIKVWKILWLGYTARFKFAKNLDDNVNLLTTDVPGYGATDRPNTWGFSYYVMVKLPVRKVKTGI</sequence>
<dbReference type="Proteomes" id="UP000288227">
    <property type="component" value="Unassembled WGS sequence"/>
</dbReference>
<dbReference type="EMBL" id="BHXQ01000005">
    <property type="protein sequence ID" value="GCC52633.1"/>
    <property type="molecule type" value="Genomic_DNA"/>
</dbReference>
<dbReference type="RefSeq" id="WP_127123289.1">
    <property type="nucleotide sequence ID" value="NZ_BHXQ01000005.1"/>
</dbReference>
<dbReference type="InterPro" id="IPR046111">
    <property type="entry name" value="DUF6048"/>
</dbReference>
<dbReference type="OrthoDB" id="1082206at2"/>
<keyword evidence="3" id="KW-1185">Reference proteome</keyword>
<organism evidence="2 3">
    <name type="scientific">Chryseotalea sanaruensis</name>
    <dbReference type="NCBI Taxonomy" id="2482724"/>
    <lineage>
        <taxon>Bacteria</taxon>
        <taxon>Pseudomonadati</taxon>
        <taxon>Bacteroidota</taxon>
        <taxon>Cytophagia</taxon>
        <taxon>Cytophagales</taxon>
        <taxon>Chryseotaleaceae</taxon>
        <taxon>Chryseotalea</taxon>
    </lineage>
</organism>
<proteinExistence type="predicted"/>
<evidence type="ECO:0000313" key="3">
    <source>
        <dbReference type="Proteomes" id="UP000288227"/>
    </source>
</evidence>
<name>A0A401UCM3_9BACT</name>
<comment type="caution">
    <text evidence="2">The sequence shown here is derived from an EMBL/GenBank/DDBJ whole genome shotgun (WGS) entry which is preliminary data.</text>
</comment>
<gene>
    <name evidence="2" type="ORF">SanaruYs_28700</name>
</gene>
<evidence type="ECO:0000256" key="1">
    <source>
        <dbReference type="SAM" id="SignalP"/>
    </source>
</evidence>
<evidence type="ECO:0000313" key="2">
    <source>
        <dbReference type="EMBL" id="GCC52633.1"/>
    </source>
</evidence>
<accession>A0A401UCM3</accession>
<keyword evidence="1" id="KW-0732">Signal</keyword>
<dbReference type="Pfam" id="PF19515">
    <property type="entry name" value="DUF6048"/>
    <property type="match status" value="1"/>
</dbReference>
<dbReference type="AlphaFoldDB" id="A0A401UCM3"/>
<reference evidence="2 3" key="1">
    <citation type="submission" date="2018-11" db="EMBL/GenBank/DDBJ databases">
        <title>Chryseotalea sanarue gen. nov., sp., nov., a member of the family Cytophagaceae, isolated from a brackish lake in Hamamatsu Japan.</title>
        <authorList>
            <person name="Maejima Y."/>
            <person name="Iino T."/>
            <person name="Muraguchi Y."/>
            <person name="Fukuda K."/>
            <person name="Ohkuma M."/>
            <person name="Moriuchi R."/>
            <person name="Dohra H."/>
            <person name="Kimbara K."/>
            <person name="Shintani M."/>
        </authorList>
    </citation>
    <scope>NUCLEOTIDE SEQUENCE [LARGE SCALE GENOMIC DNA]</scope>
    <source>
        <strain evidence="2 3">Ys</strain>
    </source>
</reference>
<protein>
    <recommendedName>
        <fullName evidence="4">DUF3575 domain-containing protein</fullName>
    </recommendedName>
</protein>
<feature type="chain" id="PRO_5019182991" description="DUF3575 domain-containing protein" evidence="1">
    <location>
        <begin position="21"/>
        <end position="225"/>
    </location>
</feature>
<evidence type="ECO:0008006" key="4">
    <source>
        <dbReference type="Google" id="ProtNLM"/>
    </source>
</evidence>